<dbReference type="GeneID" id="95772715"/>
<feature type="domain" description="L,D-TPase catalytic" evidence="10">
    <location>
        <begin position="67"/>
        <end position="198"/>
    </location>
</feature>
<accession>A0A6C1KIR4</accession>
<dbReference type="UniPathway" id="UPA00219"/>
<keyword evidence="4 7" id="KW-0133">Cell shape</keyword>
<dbReference type="AlphaFoldDB" id="A0A6C1KIR4"/>
<dbReference type="Proteomes" id="UP000305131">
    <property type="component" value="Unassembled WGS sequence"/>
</dbReference>
<dbReference type="GO" id="GO:0008360">
    <property type="term" value="P:regulation of cell shape"/>
    <property type="evidence" value="ECO:0007669"/>
    <property type="project" value="UniProtKB-UniRule"/>
</dbReference>
<keyword evidence="9" id="KW-0732">Signal</keyword>
<organism evidence="11 12">
    <name type="scientific">Xanthobacter autotrophicus</name>
    <dbReference type="NCBI Taxonomy" id="280"/>
    <lineage>
        <taxon>Bacteria</taxon>
        <taxon>Pseudomonadati</taxon>
        <taxon>Pseudomonadota</taxon>
        <taxon>Alphaproteobacteria</taxon>
        <taxon>Hyphomicrobiales</taxon>
        <taxon>Xanthobacteraceae</taxon>
        <taxon>Xanthobacter</taxon>
    </lineage>
</organism>
<dbReference type="RefSeq" id="WP_138398320.1">
    <property type="nucleotide sequence ID" value="NZ_JBAFVI010000021.1"/>
</dbReference>
<keyword evidence="3" id="KW-0808">Transferase</keyword>
<protein>
    <recommendedName>
        <fullName evidence="10">L,D-TPase catalytic domain-containing protein</fullName>
    </recommendedName>
</protein>
<dbReference type="PANTHER" id="PTHR36699:SF1">
    <property type="entry name" value="L,D-TRANSPEPTIDASE YAFK-RELATED"/>
    <property type="match status" value="1"/>
</dbReference>
<comment type="caution">
    <text evidence="11">The sequence shown here is derived from an EMBL/GenBank/DDBJ whole genome shotgun (WGS) entry which is preliminary data.</text>
</comment>
<proteinExistence type="inferred from homology"/>
<evidence type="ECO:0000256" key="3">
    <source>
        <dbReference type="ARBA" id="ARBA00022679"/>
    </source>
</evidence>
<feature type="chain" id="PRO_5025453163" description="L,D-TPase catalytic domain-containing protein" evidence="9">
    <location>
        <begin position="32"/>
        <end position="436"/>
    </location>
</feature>
<feature type="signal peptide" evidence="9">
    <location>
        <begin position="1"/>
        <end position="31"/>
    </location>
</feature>
<gene>
    <name evidence="11" type="ORF">FBQ73_04490</name>
</gene>
<evidence type="ECO:0000256" key="2">
    <source>
        <dbReference type="ARBA" id="ARBA00005992"/>
    </source>
</evidence>
<reference evidence="11 12" key="1">
    <citation type="submission" date="2019-05" db="EMBL/GenBank/DDBJ databases">
        <authorList>
            <person name="Zhou X."/>
        </authorList>
    </citation>
    <scope>NUCLEOTIDE SEQUENCE [LARGE SCALE GENOMIC DNA]</scope>
    <source>
        <strain evidence="11 12">DSM 432</strain>
    </source>
</reference>
<evidence type="ECO:0000256" key="8">
    <source>
        <dbReference type="SAM" id="MobiDB-lite"/>
    </source>
</evidence>
<evidence type="ECO:0000256" key="1">
    <source>
        <dbReference type="ARBA" id="ARBA00004752"/>
    </source>
</evidence>
<name>A0A6C1KIR4_XANAU</name>
<evidence type="ECO:0000256" key="6">
    <source>
        <dbReference type="ARBA" id="ARBA00023316"/>
    </source>
</evidence>
<keyword evidence="5 7" id="KW-0573">Peptidoglycan synthesis</keyword>
<dbReference type="GO" id="GO:0016740">
    <property type="term" value="F:transferase activity"/>
    <property type="evidence" value="ECO:0007669"/>
    <property type="project" value="UniProtKB-KW"/>
</dbReference>
<dbReference type="PROSITE" id="PS52029">
    <property type="entry name" value="LD_TPASE"/>
    <property type="match status" value="1"/>
</dbReference>
<feature type="active site" description="Proton donor/acceptor" evidence="7">
    <location>
        <position position="159"/>
    </location>
</feature>
<evidence type="ECO:0000259" key="10">
    <source>
        <dbReference type="PROSITE" id="PS52029"/>
    </source>
</evidence>
<feature type="region of interest" description="Disordered" evidence="8">
    <location>
        <begin position="368"/>
        <end position="436"/>
    </location>
</feature>
<evidence type="ECO:0000313" key="11">
    <source>
        <dbReference type="EMBL" id="TLX44182.1"/>
    </source>
</evidence>
<dbReference type="OrthoDB" id="9809748at2"/>
<evidence type="ECO:0000256" key="9">
    <source>
        <dbReference type="SAM" id="SignalP"/>
    </source>
</evidence>
<evidence type="ECO:0000256" key="4">
    <source>
        <dbReference type="ARBA" id="ARBA00022960"/>
    </source>
</evidence>
<comment type="similarity">
    <text evidence="2">Belongs to the YkuD family.</text>
</comment>
<dbReference type="CDD" id="cd16913">
    <property type="entry name" value="YkuD_like"/>
    <property type="match status" value="1"/>
</dbReference>
<dbReference type="EMBL" id="VAUP01000013">
    <property type="protein sequence ID" value="TLX44182.1"/>
    <property type="molecule type" value="Genomic_DNA"/>
</dbReference>
<comment type="pathway">
    <text evidence="1 7">Cell wall biogenesis; peptidoglycan biosynthesis.</text>
</comment>
<dbReference type="SUPFAM" id="SSF141523">
    <property type="entry name" value="L,D-transpeptidase catalytic domain-like"/>
    <property type="match status" value="1"/>
</dbReference>
<sequence length="436" mass="46467">MNRFASNRPWAKVSSRVRMVALAATAALALAACNQTDSEAARRANKPLTPEMVSLISQKDMSPASPMLVRIFKQEAELEVWKATSDGSYALLKTYPICRWSGELGPKVRVGDRQAPEGFYTITPGQMNPNSNYYLSFNLGFPNAFDRSYGRTGEFLMVHGDCSSAGCYAMTDEQISEIFSLARESFAGGQRAFQVQAYPFRMTPKNLARHRNNPNMAFWRNLKQGYDHFEVTKQEPKVNVCGRAYVFDAEALPGRGFDANASCPPYQVPPQVASAVAEKQRSDDAQVAALTPSAPLAPVRTNADGGMHPVFLAKLKERESGQMSFAAAPGTLPEYVNPPKMTPEKVALDNETAVAQVSPANIAGSVPAATAQPKGAPVPPVRPAAAQPSGSSAPARSDKSAAVAAKPATVASAASLMPSGTLPGAASSMPTSSFSQ</sequence>
<dbReference type="InterPro" id="IPR005490">
    <property type="entry name" value="LD_TPept_cat_dom"/>
</dbReference>
<dbReference type="GO" id="GO:0009252">
    <property type="term" value="P:peptidoglycan biosynthetic process"/>
    <property type="evidence" value="ECO:0007669"/>
    <property type="project" value="UniProtKB-UniPathway"/>
</dbReference>
<feature type="active site" description="Nucleophile" evidence="7">
    <location>
        <position position="167"/>
    </location>
</feature>
<dbReference type="GO" id="GO:0004180">
    <property type="term" value="F:carboxypeptidase activity"/>
    <property type="evidence" value="ECO:0007669"/>
    <property type="project" value="UniProtKB-ARBA"/>
</dbReference>
<dbReference type="GO" id="GO:0071555">
    <property type="term" value="P:cell wall organization"/>
    <property type="evidence" value="ECO:0007669"/>
    <property type="project" value="UniProtKB-UniRule"/>
</dbReference>
<feature type="compositionally biased region" description="Low complexity" evidence="8">
    <location>
        <begin position="383"/>
        <end position="415"/>
    </location>
</feature>
<evidence type="ECO:0000256" key="7">
    <source>
        <dbReference type="PROSITE-ProRule" id="PRU01373"/>
    </source>
</evidence>
<dbReference type="InterPro" id="IPR038063">
    <property type="entry name" value="Transpep_catalytic_dom"/>
</dbReference>
<evidence type="ECO:0000256" key="5">
    <source>
        <dbReference type="ARBA" id="ARBA00022984"/>
    </source>
</evidence>
<evidence type="ECO:0000313" key="12">
    <source>
        <dbReference type="Proteomes" id="UP000305131"/>
    </source>
</evidence>
<keyword evidence="6 7" id="KW-0961">Cell wall biogenesis/degradation</keyword>
<dbReference type="PANTHER" id="PTHR36699">
    <property type="entry name" value="LD-TRANSPEPTIDASE"/>
    <property type="match status" value="1"/>
</dbReference>
<dbReference type="PROSITE" id="PS51257">
    <property type="entry name" value="PROKAR_LIPOPROTEIN"/>
    <property type="match status" value="1"/>
</dbReference>